<dbReference type="PATRIC" id="fig|28128.5.peg.207"/>
<dbReference type="InterPro" id="IPR024213">
    <property type="entry name" value="DUF3822"/>
</dbReference>
<evidence type="ECO:0008006" key="3">
    <source>
        <dbReference type="Google" id="ProtNLM"/>
    </source>
</evidence>
<proteinExistence type="predicted"/>
<dbReference type="AlphaFoldDB" id="A0A133QN57"/>
<evidence type="ECO:0000313" key="1">
    <source>
        <dbReference type="EMBL" id="KXA44291.1"/>
    </source>
</evidence>
<dbReference type="Pfam" id="PF12864">
    <property type="entry name" value="DUF3822"/>
    <property type="match status" value="1"/>
</dbReference>
<reference evidence="2" key="1">
    <citation type="submission" date="2016-01" db="EMBL/GenBank/DDBJ databases">
        <authorList>
            <person name="Mitreva M."/>
            <person name="Pepin K.H."/>
            <person name="Mihindukulasuriya K.A."/>
            <person name="Fulton R."/>
            <person name="Fronick C."/>
            <person name="O'Laughlin M."/>
            <person name="Miner T."/>
            <person name="Herter B."/>
            <person name="Rosa B.A."/>
            <person name="Cordes M."/>
            <person name="Tomlinson C."/>
            <person name="Wollam A."/>
            <person name="Palsikar V.B."/>
            <person name="Mardis E.R."/>
            <person name="Wilson R.K."/>
        </authorList>
    </citation>
    <scope>NUCLEOTIDE SEQUENCE [LARGE SCALE GENOMIC DNA]</scope>
    <source>
        <strain evidence="2">MJR7716</strain>
    </source>
</reference>
<evidence type="ECO:0000313" key="2">
    <source>
        <dbReference type="Proteomes" id="UP000070533"/>
    </source>
</evidence>
<gene>
    <name evidence="1" type="ORF">HMPREF3226_00208</name>
</gene>
<dbReference type="STRING" id="28128.HMPREF3226_00208"/>
<dbReference type="Gene3D" id="3.30.420.260">
    <property type="match status" value="1"/>
</dbReference>
<organism evidence="1 2">
    <name type="scientific">Prevotella corporis</name>
    <dbReference type="NCBI Taxonomy" id="28128"/>
    <lineage>
        <taxon>Bacteria</taxon>
        <taxon>Pseudomonadati</taxon>
        <taxon>Bacteroidota</taxon>
        <taxon>Bacteroidia</taxon>
        <taxon>Bacteroidales</taxon>
        <taxon>Prevotellaceae</taxon>
        <taxon>Prevotella</taxon>
    </lineage>
</organism>
<dbReference type="Proteomes" id="UP000070533">
    <property type="component" value="Unassembled WGS sequence"/>
</dbReference>
<name>A0A133QN57_9BACT</name>
<accession>A0A133QN57</accession>
<dbReference type="CDD" id="cd24013">
    <property type="entry name" value="ASKHA_ATPase_BT3980-like"/>
    <property type="match status" value="1"/>
</dbReference>
<dbReference type="eggNOG" id="ENOG502ZZ44">
    <property type="taxonomic scope" value="Bacteria"/>
</dbReference>
<comment type="caution">
    <text evidence="1">The sequence shown here is derived from an EMBL/GenBank/DDBJ whole genome shotgun (WGS) entry which is preliminary data.</text>
</comment>
<keyword evidence="2" id="KW-1185">Reference proteome</keyword>
<dbReference type="EMBL" id="LRQG01000010">
    <property type="protein sequence ID" value="KXA44291.1"/>
    <property type="molecule type" value="Genomic_DNA"/>
</dbReference>
<protein>
    <recommendedName>
        <fullName evidence="3">DUF3822 domain-containing protein</fullName>
    </recommendedName>
</protein>
<sequence length="273" mass="31978">MQVMEKIDHRTSDKKLRLTIRISANHLSFAVGDPQQDGHIAYEQYELNNGISIAANLREAFNRSELLQSGFRRTLILIDNPVMLVPTDEFQEQDVETLYKHTLKWRRSDDVVTSVLPDLNAVAVFTINKDLRLVVDDHFEDVRIQPMMQAVWSHLHHRASAGSRRKMFVYYHEKQLEVFSFQQNRFRFSNSYEASSINDMLYFILYAWKEIGMNAESDELHLAGNIPNGTQLNEEAHKFLQRCYLLDQEIDFNNNSFAKRKDIPYDLKALYLS</sequence>
<dbReference type="Gene3D" id="3.30.420.250">
    <property type="match status" value="1"/>
</dbReference>